<sequence length="141" mass="15480">MGINILCIILKCLEINVSVIWDYFEKINDVDKKAKCRVCGDLYKGSTGNLKTHLKKRHLDAYTRVITAQLAKSAPQAVPTALPVSVVATSTTTAAAICTTGEPSTSTFTPKTAMSSTSIVRHQIQKQYTMERYGTAKKNIR</sequence>
<keyword evidence="8" id="KW-1185">Reference proteome</keyword>
<evidence type="ECO:0000256" key="2">
    <source>
        <dbReference type="ARBA" id="ARBA00022771"/>
    </source>
</evidence>
<dbReference type="AlphaFoldDB" id="A0A8S3VZR3"/>
<organism evidence="7 8">
    <name type="scientific">Parnassius apollo</name>
    <name type="common">Apollo butterfly</name>
    <name type="synonym">Papilio apollo</name>
    <dbReference type="NCBI Taxonomy" id="110799"/>
    <lineage>
        <taxon>Eukaryota</taxon>
        <taxon>Metazoa</taxon>
        <taxon>Ecdysozoa</taxon>
        <taxon>Arthropoda</taxon>
        <taxon>Hexapoda</taxon>
        <taxon>Insecta</taxon>
        <taxon>Pterygota</taxon>
        <taxon>Neoptera</taxon>
        <taxon>Endopterygota</taxon>
        <taxon>Lepidoptera</taxon>
        <taxon>Glossata</taxon>
        <taxon>Ditrysia</taxon>
        <taxon>Papilionoidea</taxon>
        <taxon>Papilionidae</taxon>
        <taxon>Parnassiinae</taxon>
        <taxon>Parnassini</taxon>
        <taxon>Parnassius</taxon>
        <taxon>Parnassius</taxon>
    </lineage>
</organism>
<proteinExistence type="predicted"/>
<keyword evidence="3" id="KW-0862">Zinc</keyword>
<name>A0A8S3VZR3_PARAO</name>
<dbReference type="Proteomes" id="UP000691718">
    <property type="component" value="Unassembled WGS sequence"/>
</dbReference>
<evidence type="ECO:0000313" key="8">
    <source>
        <dbReference type="Proteomes" id="UP000691718"/>
    </source>
</evidence>
<dbReference type="InterPro" id="IPR003656">
    <property type="entry name" value="Znf_BED"/>
</dbReference>
<dbReference type="EMBL" id="CAJQZP010000001">
    <property type="protein sequence ID" value="CAG4929723.1"/>
    <property type="molecule type" value="Genomic_DNA"/>
</dbReference>
<dbReference type="GO" id="GO:0003677">
    <property type="term" value="F:DNA binding"/>
    <property type="evidence" value="ECO:0007669"/>
    <property type="project" value="InterPro"/>
</dbReference>
<protein>
    <submittedName>
        <fullName evidence="7">(apollo) hypothetical protein</fullName>
    </submittedName>
</protein>
<feature type="signal peptide" evidence="5">
    <location>
        <begin position="1"/>
        <end position="18"/>
    </location>
</feature>
<evidence type="ECO:0000259" key="6">
    <source>
        <dbReference type="PROSITE" id="PS50808"/>
    </source>
</evidence>
<keyword evidence="2 4" id="KW-0863">Zinc-finger</keyword>
<feature type="domain" description="BED-type" evidence="6">
    <location>
        <begin position="15"/>
        <end position="65"/>
    </location>
</feature>
<reference evidence="7" key="1">
    <citation type="submission" date="2021-04" db="EMBL/GenBank/DDBJ databases">
        <authorList>
            <person name="Tunstrom K."/>
        </authorList>
    </citation>
    <scope>NUCLEOTIDE SEQUENCE</scope>
</reference>
<accession>A0A8S3VZR3</accession>
<dbReference type="Pfam" id="PF02892">
    <property type="entry name" value="zf-BED"/>
    <property type="match status" value="1"/>
</dbReference>
<comment type="caution">
    <text evidence="7">The sequence shown here is derived from an EMBL/GenBank/DDBJ whole genome shotgun (WGS) entry which is preliminary data.</text>
</comment>
<keyword evidence="1" id="KW-0479">Metal-binding</keyword>
<evidence type="ECO:0000313" key="7">
    <source>
        <dbReference type="EMBL" id="CAG4929723.1"/>
    </source>
</evidence>
<gene>
    <name evidence="7" type="ORF">PAPOLLO_LOCUS67</name>
</gene>
<feature type="chain" id="PRO_5035790358" evidence="5">
    <location>
        <begin position="19"/>
        <end position="141"/>
    </location>
</feature>
<evidence type="ECO:0000256" key="1">
    <source>
        <dbReference type="ARBA" id="ARBA00022723"/>
    </source>
</evidence>
<dbReference type="SMART" id="SM00614">
    <property type="entry name" value="ZnF_BED"/>
    <property type="match status" value="1"/>
</dbReference>
<keyword evidence="5" id="KW-0732">Signal</keyword>
<evidence type="ECO:0000256" key="5">
    <source>
        <dbReference type="SAM" id="SignalP"/>
    </source>
</evidence>
<evidence type="ECO:0000256" key="3">
    <source>
        <dbReference type="ARBA" id="ARBA00022833"/>
    </source>
</evidence>
<dbReference type="PROSITE" id="PS50808">
    <property type="entry name" value="ZF_BED"/>
    <property type="match status" value="1"/>
</dbReference>
<evidence type="ECO:0000256" key="4">
    <source>
        <dbReference type="PROSITE-ProRule" id="PRU00027"/>
    </source>
</evidence>
<dbReference type="OrthoDB" id="6889271at2759"/>
<dbReference type="GO" id="GO:0008270">
    <property type="term" value="F:zinc ion binding"/>
    <property type="evidence" value="ECO:0007669"/>
    <property type="project" value="UniProtKB-KW"/>
</dbReference>